<dbReference type="Proteomes" id="UP000000607">
    <property type="component" value="Chromosome"/>
</dbReference>
<name>Q65WL0_MANSM</name>
<accession>Q65WL0</accession>
<dbReference type="AlphaFoldDB" id="Q65WL0"/>
<organism evidence="1 2">
    <name type="scientific">Mannheimia succiniciproducens (strain KCTC 0769BP / MBEL55E)</name>
    <dbReference type="NCBI Taxonomy" id="221988"/>
    <lineage>
        <taxon>Bacteria</taxon>
        <taxon>Pseudomonadati</taxon>
        <taxon>Pseudomonadota</taxon>
        <taxon>Gammaproteobacteria</taxon>
        <taxon>Pasteurellales</taxon>
        <taxon>Pasteurellaceae</taxon>
        <taxon>Basfia</taxon>
    </lineage>
</organism>
<reference evidence="1 2" key="1">
    <citation type="journal article" date="2004" name="Nat. Biotechnol.">
        <title>The genome sequence of the capnophilic rumen bacterium Mannheimia succiniciproducens.</title>
        <authorList>
            <person name="Hong S.H."/>
            <person name="Kim J.S."/>
            <person name="Lee S.Y."/>
            <person name="In Y.H."/>
            <person name="Choi S.S."/>
            <person name="Rih J.-K."/>
            <person name="Kim C.H."/>
            <person name="Jeong H."/>
            <person name="Hur C.G."/>
            <person name="Kim J.J."/>
        </authorList>
    </citation>
    <scope>NUCLEOTIDE SEQUENCE [LARGE SCALE GENOMIC DNA]</scope>
    <source>
        <strain evidence="2">KCTC 0769BP / MBEL55E</strain>
    </source>
</reference>
<protein>
    <submittedName>
        <fullName evidence="1">Uncharacterized protein</fullName>
    </submittedName>
</protein>
<evidence type="ECO:0000313" key="1">
    <source>
        <dbReference type="EMBL" id="AAU36650.1"/>
    </source>
</evidence>
<sequence length="30" mass="3672">MPDKFHNFSSRIVKFVFIYNKNLVKNDRTL</sequence>
<dbReference type="STRING" id="221988.MS0043"/>
<evidence type="ECO:0000313" key="2">
    <source>
        <dbReference type="Proteomes" id="UP000000607"/>
    </source>
</evidence>
<dbReference type="EMBL" id="AE016827">
    <property type="protein sequence ID" value="AAU36650.1"/>
    <property type="molecule type" value="Genomic_DNA"/>
</dbReference>
<proteinExistence type="predicted"/>
<keyword evidence="2" id="KW-1185">Reference proteome</keyword>
<dbReference type="KEGG" id="msu:MS0043"/>
<dbReference type="HOGENOM" id="CLU_3404261_0_0_6"/>
<gene>
    <name evidence="1" type="ordered locus">MS0043</name>
</gene>